<accession>A0A367G8Z5</accession>
<proteinExistence type="predicted"/>
<evidence type="ECO:0000256" key="1">
    <source>
        <dbReference type="SAM" id="Phobius"/>
    </source>
</evidence>
<dbReference type="EMBL" id="PSQG01000001">
    <property type="protein sequence ID" value="RCH46536.1"/>
    <property type="molecule type" value="Genomic_DNA"/>
</dbReference>
<name>A0A367G8Z5_9FIRM</name>
<dbReference type="Proteomes" id="UP000253208">
    <property type="component" value="Unassembled WGS sequence"/>
</dbReference>
<evidence type="ECO:0000313" key="2">
    <source>
        <dbReference type="EMBL" id="RCH46536.1"/>
    </source>
</evidence>
<reference evidence="2 3" key="1">
    <citation type="submission" date="2018-02" db="EMBL/GenBank/DDBJ databases">
        <title>Complete genome sequencing of Faecalibacterium prausnitzii strains isolated from the human gut.</title>
        <authorList>
            <person name="Fitzgerald B.C."/>
            <person name="Shkoporov A.N."/>
            <person name="Ross P.R."/>
            <person name="Hill C."/>
        </authorList>
    </citation>
    <scope>NUCLEOTIDE SEQUENCE [LARGE SCALE GENOMIC DNA]</scope>
    <source>
        <strain evidence="2 3">APC942/31-1</strain>
    </source>
</reference>
<keyword evidence="1" id="KW-1133">Transmembrane helix</keyword>
<dbReference type="RefSeq" id="WP_015525893.1">
    <property type="nucleotide sequence ID" value="NZ_PSQG01000001.1"/>
</dbReference>
<sequence>MSQKKVDKYKNNKYSRNSALKKERAEFVLEMAAWILIAVLLVGWIGYSAYAKIQAKEASVKVDTVMDTSALTDYISGLSSDSAE</sequence>
<comment type="caution">
    <text evidence="2">The sequence shown here is derived from an EMBL/GenBank/DDBJ whole genome shotgun (WGS) entry which is preliminary data.</text>
</comment>
<organism evidence="2 3">
    <name type="scientific">Blautia obeum</name>
    <dbReference type="NCBI Taxonomy" id="40520"/>
    <lineage>
        <taxon>Bacteria</taxon>
        <taxon>Bacillati</taxon>
        <taxon>Bacillota</taxon>
        <taxon>Clostridia</taxon>
        <taxon>Lachnospirales</taxon>
        <taxon>Lachnospiraceae</taxon>
        <taxon>Blautia</taxon>
    </lineage>
</organism>
<keyword evidence="1" id="KW-0472">Membrane</keyword>
<dbReference type="AlphaFoldDB" id="A0A367G8Z5"/>
<evidence type="ECO:0000313" key="3">
    <source>
        <dbReference type="Proteomes" id="UP000253208"/>
    </source>
</evidence>
<feature type="transmembrane region" description="Helical" evidence="1">
    <location>
        <begin position="27"/>
        <end position="47"/>
    </location>
</feature>
<keyword evidence="1" id="KW-0812">Transmembrane</keyword>
<gene>
    <name evidence="2" type="ORF">C4886_00980</name>
</gene>
<protein>
    <submittedName>
        <fullName evidence="2">Uncharacterized protein</fullName>
    </submittedName>
</protein>